<dbReference type="Proteomes" id="UP001174934">
    <property type="component" value="Unassembled WGS sequence"/>
</dbReference>
<evidence type="ECO:0000313" key="2">
    <source>
        <dbReference type="EMBL" id="KAK0612376.1"/>
    </source>
</evidence>
<feature type="compositionally biased region" description="Basic and acidic residues" evidence="1">
    <location>
        <begin position="35"/>
        <end position="48"/>
    </location>
</feature>
<comment type="caution">
    <text evidence="2">The sequence shown here is derived from an EMBL/GenBank/DDBJ whole genome shotgun (WGS) entry which is preliminary data.</text>
</comment>
<feature type="compositionally biased region" description="Basic and acidic residues" evidence="1">
    <location>
        <begin position="294"/>
        <end position="306"/>
    </location>
</feature>
<protein>
    <submittedName>
        <fullName evidence="2">Uncharacterized protein</fullName>
    </submittedName>
</protein>
<feature type="compositionally biased region" description="Polar residues" evidence="1">
    <location>
        <begin position="664"/>
        <end position="674"/>
    </location>
</feature>
<feature type="compositionally biased region" description="Pro residues" evidence="1">
    <location>
        <begin position="777"/>
        <end position="789"/>
    </location>
</feature>
<feature type="compositionally biased region" description="Polar residues" evidence="1">
    <location>
        <begin position="500"/>
        <end position="511"/>
    </location>
</feature>
<feature type="compositionally biased region" description="Basic residues" evidence="1">
    <location>
        <begin position="245"/>
        <end position="254"/>
    </location>
</feature>
<feature type="region of interest" description="Disordered" evidence="1">
    <location>
        <begin position="624"/>
        <end position="816"/>
    </location>
</feature>
<feature type="compositionally biased region" description="Basic and acidic residues" evidence="1">
    <location>
        <begin position="151"/>
        <end position="161"/>
    </location>
</feature>
<feature type="region of interest" description="Disordered" evidence="1">
    <location>
        <begin position="485"/>
        <end position="515"/>
    </location>
</feature>
<feature type="compositionally biased region" description="Basic and acidic residues" evidence="1">
    <location>
        <begin position="694"/>
        <end position="703"/>
    </location>
</feature>
<feature type="compositionally biased region" description="Low complexity" evidence="1">
    <location>
        <begin position="651"/>
        <end position="663"/>
    </location>
</feature>
<feature type="compositionally biased region" description="Basic residues" evidence="1">
    <location>
        <begin position="49"/>
        <end position="63"/>
    </location>
</feature>
<dbReference type="EMBL" id="JAULSR010000009">
    <property type="protein sequence ID" value="KAK0612376.1"/>
    <property type="molecule type" value="Genomic_DNA"/>
</dbReference>
<feature type="compositionally biased region" description="Polar residues" evidence="1">
    <location>
        <begin position="626"/>
        <end position="638"/>
    </location>
</feature>
<dbReference type="AlphaFoldDB" id="A0AA39T278"/>
<accession>A0AA39T278</accession>
<feature type="region of interest" description="Disordered" evidence="1">
    <location>
        <begin position="1"/>
        <end position="65"/>
    </location>
</feature>
<reference evidence="2" key="1">
    <citation type="submission" date="2023-06" db="EMBL/GenBank/DDBJ databases">
        <title>Genome-scale phylogeny and comparative genomics of the fungal order Sordariales.</title>
        <authorList>
            <consortium name="Lawrence Berkeley National Laboratory"/>
            <person name="Hensen N."/>
            <person name="Bonometti L."/>
            <person name="Westerberg I."/>
            <person name="Brannstrom I.O."/>
            <person name="Guillou S."/>
            <person name="Cros-Aarteil S."/>
            <person name="Calhoun S."/>
            <person name="Haridas S."/>
            <person name="Kuo A."/>
            <person name="Mondo S."/>
            <person name="Pangilinan J."/>
            <person name="Riley R."/>
            <person name="LaButti K."/>
            <person name="Andreopoulos B."/>
            <person name="Lipzen A."/>
            <person name="Chen C."/>
            <person name="Yanf M."/>
            <person name="Daum C."/>
            <person name="Ng V."/>
            <person name="Clum A."/>
            <person name="Steindorff A."/>
            <person name="Ohm R."/>
            <person name="Martin F."/>
            <person name="Silar P."/>
            <person name="Natvig D."/>
            <person name="Lalanne C."/>
            <person name="Gautier V."/>
            <person name="Ament-velasquez S.L."/>
            <person name="Kruys A."/>
            <person name="Hutchinson M.I."/>
            <person name="Powell A.J."/>
            <person name="Barry K."/>
            <person name="Miller A.N."/>
            <person name="Grigoriev I.V."/>
            <person name="Debuchy R."/>
            <person name="Gladieux P."/>
            <person name="Thoren M.H."/>
            <person name="Johannesson H."/>
        </authorList>
    </citation>
    <scope>NUCLEOTIDE SEQUENCE</scope>
    <source>
        <strain evidence="2">SMH3391-2</strain>
    </source>
</reference>
<feature type="compositionally biased region" description="Low complexity" evidence="1">
    <location>
        <begin position="790"/>
        <end position="803"/>
    </location>
</feature>
<feature type="region of interest" description="Disordered" evidence="1">
    <location>
        <begin position="133"/>
        <end position="259"/>
    </location>
</feature>
<feature type="compositionally biased region" description="Pro residues" evidence="1">
    <location>
        <begin position="715"/>
        <end position="725"/>
    </location>
</feature>
<feature type="region of interest" description="Disordered" evidence="1">
    <location>
        <begin position="399"/>
        <end position="429"/>
    </location>
</feature>
<sequence length="842" mass="94716">MAVIMDHHRDNNDTTTTDYESGESEAVSFMYSGKKGAEHETVNIQKDKSPKRRTSLKSRRRRSSSGMHCMCFGAELSDHDDSSDSDLEEDDDISRHHHHHHHYICHCHHHGKKVRRPSTHECCHVCECQTTASSHAKGSNGRRKSTASTRKMPDAQKRTPYIEEYPGESTKQRPVILLKEHKLPRRSSASDAKQISDTVEDRMSTSSRKSRSSRGKSSTSAGKQPSRRENKSPPKKRSSSPSSLRTRRHRRSRHSTLDESHEGTLCCCRHCHICSHHKLTACKPDSSRAIVSDVSDHSESESEPPRSPKRQSSTRQRRRSSYNMPPGSDTTAAATVIRSSAWKESASPKYSSSWPLRSGSHIPEHKLQEIHENRRREGYMSDDESDSVLFSHEDNDAFGRHQHRPWAPPTVEPSSPLKRSRQQPKNHMSIRTIVSKPSMAAMSMGRRSTAATELCEIWKGRPDDWESPYSSSDDFEPDMALEAATDESHSVRMLEGSPPRESSASLFSMPSRSRAGLSRGRDLEFLQTRTSSPVRDFSTSFAPSRVGSPSRGRAWDLEFLQTRTSSPVRDSSMGISPSRVSAGRGRAWDLEFLRERKREPSQESSTVFVPIARRRRIYEPELLRTLTASPSQDSSTMISPRRAETRTLTASPSRESSPVSLSSQTGRNNRGFQGTMTSSRPPRRSSTPFPSSSRSRERARTLEFLRTLAATPFPSRGPSPAPWSPPRRQWTQSPDQFVFEPPPPRRRESRSPSPPRRGARAPPARRWTWDYTSGGGFPPPQVPSAPPTSRPVSPVYSSFSSASMRRTREQLLSPTPTRAARFDFDAWGRERGSQSALSLGLV</sequence>
<proteinExistence type="predicted"/>
<gene>
    <name evidence="2" type="ORF">B0T17DRAFT_405102</name>
</gene>
<evidence type="ECO:0000256" key="1">
    <source>
        <dbReference type="SAM" id="MobiDB-lite"/>
    </source>
</evidence>
<feature type="compositionally biased region" description="Polar residues" evidence="1">
    <location>
        <begin position="187"/>
        <end position="197"/>
    </location>
</feature>
<evidence type="ECO:0000313" key="3">
    <source>
        <dbReference type="Proteomes" id="UP001174934"/>
    </source>
</evidence>
<organism evidence="2 3">
    <name type="scientific">Bombardia bombarda</name>
    <dbReference type="NCBI Taxonomy" id="252184"/>
    <lineage>
        <taxon>Eukaryota</taxon>
        <taxon>Fungi</taxon>
        <taxon>Dikarya</taxon>
        <taxon>Ascomycota</taxon>
        <taxon>Pezizomycotina</taxon>
        <taxon>Sordariomycetes</taxon>
        <taxon>Sordariomycetidae</taxon>
        <taxon>Sordariales</taxon>
        <taxon>Lasiosphaeriaceae</taxon>
        <taxon>Bombardia</taxon>
    </lineage>
</organism>
<feature type="compositionally biased region" description="Low complexity" evidence="1">
    <location>
        <begin position="675"/>
        <end position="693"/>
    </location>
</feature>
<name>A0AA39T278_9PEZI</name>
<keyword evidence="3" id="KW-1185">Reference proteome</keyword>
<feature type="region of interest" description="Disordered" evidence="1">
    <location>
        <begin position="293"/>
        <end position="366"/>
    </location>
</feature>
<feature type="compositionally biased region" description="Basic and acidic residues" evidence="1">
    <location>
        <begin position="1"/>
        <end position="12"/>
    </location>
</feature>